<evidence type="ECO:0000259" key="1">
    <source>
        <dbReference type="Pfam" id="PF13649"/>
    </source>
</evidence>
<evidence type="ECO:0000313" key="3">
    <source>
        <dbReference type="Proteomes" id="UP000219514"/>
    </source>
</evidence>
<dbReference type="EMBL" id="OBDO01000005">
    <property type="protein sequence ID" value="SNX96796.1"/>
    <property type="molecule type" value="Genomic_DNA"/>
</dbReference>
<dbReference type="RefSeq" id="WP_097206796.1">
    <property type="nucleotide sequence ID" value="NZ_JACHXB010000001.1"/>
</dbReference>
<keyword evidence="2" id="KW-0808">Transferase</keyword>
<dbReference type="InterPro" id="IPR029063">
    <property type="entry name" value="SAM-dependent_MTases_sf"/>
</dbReference>
<dbReference type="Pfam" id="PF13649">
    <property type="entry name" value="Methyltransf_25"/>
    <property type="match status" value="1"/>
</dbReference>
<dbReference type="PANTHER" id="PTHR42912:SF93">
    <property type="entry name" value="N6-ADENOSINE-METHYLTRANSFERASE TMT1A"/>
    <property type="match status" value="1"/>
</dbReference>
<evidence type="ECO:0000313" key="2">
    <source>
        <dbReference type="EMBL" id="SNX96796.1"/>
    </source>
</evidence>
<proteinExistence type="predicted"/>
<dbReference type="Proteomes" id="UP000219514">
    <property type="component" value="Unassembled WGS sequence"/>
</dbReference>
<keyword evidence="2" id="KW-0489">Methyltransferase</keyword>
<protein>
    <submittedName>
        <fullName evidence="2">Methyltransferase domain-containing protein</fullName>
    </submittedName>
</protein>
<sequence length="243" mass="25956">MDAVEVFWALHRDLPREGVGSDLTTRTLLGLAGRLPEEPRVLDVGCGPGRASLVLAAAGARVTAVDLHEPFLRRARRAAADAGLSGRVAVERASMSALPHPDGVFDLLWCEGAAYLMGVDAAMGAWRRLLRPGGVLVLTDAVWTTGTPSPGVAEFWAAYPAMRDVPATVAAARAAGYDVLATHLLPDSDWADEYHGPLEAAIDAWPDPDTETAAVLAGARREVDLRRAHADEYGYAGFVLRRR</sequence>
<dbReference type="SUPFAM" id="SSF53335">
    <property type="entry name" value="S-adenosyl-L-methionine-dependent methyltransferases"/>
    <property type="match status" value="1"/>
</dbReference>
<accession>A0A285EFF6</accession>
<dbReference type="Gene3D" id="3.40.50.150">
    <property type="entry name" value="Vaccinia Virus protein VP39"/>
    <property type="match status" value="1"/>
</dbReference>
<organism evidence="2 3">
    <name type="scientific">Geodermatophilus sabuli</name>
    <dbReference type="NCBI Taxonomy" id="1564158"/>
    <lineage>
        <taxon>Bacteria</taxon>
        <taxon>Bacillati</taxon>
        <taxon>Actinomycetota</taxon>
        <taxon>Actinomycetes</taxon>
        <taxon>Geodermatophilales</taxon>
        <taxon>Geodermatophilaceae</taxon>
        <taxon>Geodermatophilus</taxon>
    </lineage>
</organism>
<dbReference type="AlphaFoldDB" id="A0A285EFF6"/>
<name>A0A285EFF6_9ACTN</name>
<dbReference type="GO" id="GO:0008168">
    <property type="term" value="F:methyltransferase activity"/>
    <property type="evidence" value="ECO:0007669"/>
    <property type="project" value="UniProtKB-KW"/>
</dbReference>
<keyword evidence="3" id="KW-1185">Reference proteome</keyword>
<feature type="domain" description="Methyltransferase" evidence="1">
    <location>
        <begin position="41"/>
        <end position="134"/>
    </location>
</feature>
<dbReference type="GO" id="GO:0032259">
    <property type="term" value="P:methylation"/>
    <property type="evidence" value="ECO:0007669"/>
    <property type="project" value="UniProtKB-KW"/>
</dbReference>
<dbReference type="InterPro" id="IPR041698">
    <property type="entry name" value="Methyltransf_25"/>
</dbReference>
<dbReference type="PANTHER" id="PTHR42912">
    <property type="entry name" value="METHYLTRANSFERASE"/>
    <property type="match status" value="1"/>
</dbReference>
<dbReference type="CDD" id="cd02440">
    <property type="entry name" value="AdoMet_MTases"/>
    <property type="match status" value="1"/>
</dbReference>
<gene>
    <name evidence="2" type="ORF">SAMN06893097_105135</name>
</gene>
<reference evidence="2 3" key="1">
    <citation type="submission" date="2017-09" db="EMBL/GenBank/DDBJ databases">
        <authorList>
            <person name="Ehlers B."/>
            <person name="Leendertz F.H."/>
        </authorList>
    </citation>
    <scope>NUCLEOTIDE SEQUENCE [LARGE SCALE GENOMIC DNA]</scope>
    <source>
        <strain evidence="2 3">DSM 46844</strain>
    </source>
</reference>
<dbReference type="InterPro" id="IPR050508">
    <property type="entry name" value="Methyltransf_Superfamily"/>
</dbReference>
<dbReference type="OrthoDB" id="9797178at2"/>